<keyword evidence="1" id="KW-1185">Reference proteome</keyword>
<reference evidence="2" key="1">
    <citation type="submission" date="2025-08" db="UniProtKB">
        <authorList>
            <consortium name="RefSeq"/>
        </authorList>
    </citation>
    <scope>IDENTIFICATION</scope>
</reference>
<dbReference type="AlphaFoldDB" id="A0A8B6XCM4"/>
<accession>A0A8B6XCM4</accession>
<name>A0A8B6XCM4_9BURK</name>
<sequence>MQEFRDAVLIETGGRADAATRRTSLDWHCAKQISLLPIAWERGVMGNATDEMRMKDWCRAVHRADGALTVPRLSTMRRIAPICARRRSGRYPDAAVAVLAQTDESCPYRNAVARSARDEWRNFHQIAIHREFAAFHSA</sequence>
<dbReference type="Proteomes" id="UP000675920">
    <property type="component" value="Unplaced"/>
</dbReference>
<evidence type="ECO:0000313" key="1">
    <source>
        <dbReference type="Proteomes" id="UP000675920"/>
    </source>
</evidence>
<dbReference type="RefSeq" id="WP_156924374.1">
    <property type="nucleotide sequence ID" value="NZ_AXWS01000008.1"/>
</dbReference>
<protein>
    <submittedName>
        <fullName evidence="2">Uncharacterized protein</fullName>
    </submittedName>
</protein>
<organism evidence="1 2">
    <name type="scientific">Derxia gummosa DSM 723</name>
    <dbReference type="NCBI Taxonomy" id="1121388"/>
    <lineage>
        <taxon>Bacteria</taxon>
        <taxon>Pseudomonadati</taxon>
        <taxon>Pseudomonadota</taxon>
        <taxon>Betaproteobacteria</taxon>
        <taxon>Burkholderiales</taxon>
        <taxon>Alcaligenaceae</taxon>
        <taxon>Derxia</taxon>
    </lineage>
</organism>
<proteinExistence type="predicted"/>
<evidence type="ECO:0000313" key="2">
    <source>
        <dbReference type="RefSeq" id="WP_156924374.1"/>
    </source>
</evidence>